<keyword evidence="2 5" id="KW-0808">Transferase</keyword>
<evidence type="ECO:0000313" key="7">
    <source>
        <dbReference type="Proteomes" id="UP001165136"/>
    </source>
</evidence>
<reference evidence="6" key="1">
    <citation type="submission" date="2023-03" db="EMBL/GenBank/DDBJ databases">
        <title>Amycolatopsis taiwanensis NBRC 103393.</title>
        <authorList>
            <person name="Ichikawa N."/>
            <person name="Sato H."/>
            <person name="Tonouchi N."/>
        </authorList>
    </citation>
    <scope>NUCLEOTIDE SEQUENCE</scope>
    <source>
        <strain evidence="6">NBRC 103393</strain>
    </source>
</reference>
<dbReference type="NCBIfam" id="NF002014">
    <property type="entry name" value="PRK00819.1-4"/>
    <property type="match status" value="1"/>
</dbReference>
<evidence type="ECO:0000256" key="5">
    <source>
        <dbReference type="HAMAP-Rule" id="MF_00299"/>
    </source>
</evidence>
<dbReference type="Gene3D" id="3.20.170.30">
    <property type="match status" value="1"/>
</dbReference>
<name>A0A9W6QTS3_9PSEU</name>
<dbReference type="EMBL" id="BSTI01000001">
    <property type="protein sequence ID" value="GLY63603.1"/>
    <property type="molecule type" value="Genomic_DNA"/>
</dbReference>
<keyword evidence="3 5" id="KW-0520">NAD</keyword>
<comment type="caution">
    <text evidence="6">The sequence shown here is derived from an EMBL/GenBank/DDBJ whole genome shotgun (WGS) entry which is preliminary data.</text>
</comment>
<comment type="similarity">
    <text evidence="1 5">Belongs to the KptA/TPT1 family.</text>
</comment>
<dbReference type="InterPro" id="IPR042081">
    <property type="entry name" value="RNA_2'-PTrans_C"/>
</dbReference>
<gene>
    <name evidence="5 6" type="primary">kptA</name>
    <name evidence="6" type="ORF">Atai01_02220</name>
</gene>
<evidence type="ECO:0000256" key="1">
    <source>
        <dbReference type="ARBA" id="ARBA00009836"/>
    </source>
</evidence>
<evidence type="ECO:0000313" key="6">
    <source>
        <dbReference type="EMBL" id="GLY63603.1"/>
    </source>
</evidence>
<dbReference type="InterPro" id="IPR042080">
    <property type="entry name" value="RNA_2'-PTrans_N"/>
</dbReference>
<dbReference type="InterPro" id="IPR002745">
    <property type="entry name" value="Ptrans_KptA/Tpt1"/>
</dbReference>
<protein>
    <recommendedName>
        <fullName evidence="5">Probable RNA 2'-phosphotransferase</fullName>
        <ecNumber evidence="5">2.7.1.-</ecNumber>
    </recommendedName>
</protein>
<dbReference type="SUPFAM" id="SSF56399">
    <property type="entry name" value="ADP-ribosylation"/>
    <property type="match status" value="1"/>
</dbReference>
<evidence type="ECO:0000256" key="4">
    <source>
        <dbReference type="ARBA" id="ARBA00025212"/>
    </source>
</evidence>
<dbReference type="PANTHER" id="PTHR12684">
    <property type="entry name" value="PUTATIVE PHOSPHOTRANSFERASE"/>
    <property type="match status" value="1"/>
</dbReference>
<organism evidence="6 7">
    <name type="scientific">Amycolatopsis taiwanensis</name>
    <dbReference type="NCBI Taxonomy" id="342230"/>
    <lineage>
        <taxon>Bacteria</taxon>
        <taxon>Bacillati</taxon>
        <taxon>Actinomycetota</taxon>
        <taxon>Actinomycetes</taxon>
        <taxon>Pseudonocardiales</taxon>
        <taxon>Pseudonocardiaceae</taxon>
        <taxon>Amycolatopsis</taxon>
    </lineage>
</organism>
<dbReference type="AlphaFoldDB" id="A0A9W6QTS3"/>
<dbReference type="EC" id="2.7.1.-" evidence="5"/>
<evidence type="ECO:0000256" key="3">
    <source>
        <dbReference type="ARBA" id="ARBA00023027"/>
    </source>
</evidence>
<dbReference type="GO" id="GO:0006388">
    <property type="term" value="P:tRNA splicing, via endonucleolytic cleavage and ligation"/>
    <property type="evidence" value="ECO:0007669"/>
    <property type="project" value="UniProtKB-UniRule"/>
</dbReference>
<accession>A0A9W6QTS3</accession>
<dbReference type="Gene3D" id="1.10.10.970">
    <property type="entry name" value="RNA 2'-phosphotransferase, Tpt1/KptA family, N-terminal domain"/>
    <property type="match status" value="1"/>
</dbReference>
<dbReference type="GO" id="GO:0000215">
    <property type="term" value="F:tRNA 2'-phosphotransferase activity"/>
    <property type="evidence" value="ECO:0007669"/>
    <property type="project" value="TreeGrafter"/>
</dbReference>
<dbReference type="Pfam" id="PF01885">
    <property type="entry name" value="PTS_2-RNA"/>
    <property type="match status" value="1"/>
</dbReference>
<proteinExistence type="inferred from homology"/>
<keyword evidence="7" id="KW-1185">Reference proteome</keyword>
<dbReference type="HAMAP" id="MF_00299">
    <property type="entry name" value="KptA"/>
    <property type="match status" value="1"/>
</dbReference>
<dbReference type="InterPro" id="IPR022928">
    <property type="entry name" value="RNA_2'-PTrans_KptA"/>
</dbReference>
<comment type="function">
    <text evidence="4 5">Removes the 2'-phosphate from RNA via an intermediate in which the phosphate is ADP-ribosylated by NAD followed by a presumed transesterification to release the RNA and generate ADP-ribose 1''-2''-cyclic phosphate (APPR&gt;P). May function as an ADP-ribosylase.</text>
</comment>
<dbReference type="GO" id="GO:0003950">
    <property type="term" value="F:NAD+ poly-ADP-ribosyltransferase activity"/>
    <property type="evidence" value="ECO:0007669"/>
    <property type="project" value="InterPro"/>
</dbReference>
<sequence length="183" mass="20373">MTPSLVRISKFLSLVLRHDPARIGLRLDPAGWADIDELLDKAAAAGTPITRETLLQVVEQNNKQRFALDSERNLIRANQGHSIDVDLGLAPLRPPEELFHGTGHRFVEAIRREGIDPRGRHHVHLSSDVETATTVGRRHGRPVVLLVDAGRMHADGHVFYRSDNGVWLTDAVPPHYLCVVDTD</sequence>
<dbReference type="RefSeq" id="WP_285485541.1">
    <property type="nucleotide sequence ID" value="NZ_BSTI01000001.1"/>
</dbReference>
<dbReference type="PANTHER" id="PTHR12684:SF2">
    <property type="entry name" value="TRNA 2'-PHOSPHOTRANSFERASE 1"/>
    <property type="match status" value="1"/>
</dbReference>
<evidence type="ECO:0000256" key="2">
    <source>
        <dbReference type="ARBA" id="ARBA00022679"/>
    </source>
</evidence>
<dbReference type="Proteomes" id="UP001165136">
    <property type="component" value="Unassembled WGS sequence"/>
</dbReference>